<evidence type="ECO:0000256" key="6">
    <source>
        <dbReference type="ARBA" id="ARBA00022741"/>
    </source>
</evidence>
<accession>A0ABY6LJI2</accession>
<dbReference type="InterPro" id="IPR036397">
    <property type="entry name" value="RNaseH_sf"/>
</dbReference>
<dbReference type="SUPFAM" id="SSF57756">
    <property type="entry name" value="Retrovirus zinc finger-like domains"/>
    <property type="match status" value="2"/>
</dbReference>
<dbReference type="InterPro" id="IPR054722">
    <property type="entry name" value="PolX-like_BBD"/>
</dbReference>
<dbReference type="PANTHER" id="PTHR42648">
    <property type="entry name" value="TRANSPOSASE, PUTATIVE-RELATED"/>
    <property type="match status" value="1"/>
</dbReference>
<evidence type="ECO:0000256" key="14">
    <source>
        <dbReference type="ARBA" id="ARBA00022932"/>
    </source>
</evidence>
<keyword evidence="3" id="KW-0645">Protease</keyword>
<dbReference type="InterPro" id="IPR043502">
    <property type="entry name" value="DNA/RNA_pol_sf"/>
</dbReference>
<dbReference type="Pfam" id="PF07530">
    <property type="entry name" value="PRE_C2HC"/>
    <property type="match status" value="1"/>
</dbReference>
<dbReference type="InterPro" id="IPR001584">
    <property type="entry name" value="Integrase_cat-core"/>
</dbReference>
<dbReference type="SUPFAM" id="SSF53098">
    <property type="entry name" value="Ribonuclease H-like"/>
    <property type="match status" value="1"/>
</dbReference>
<sequence length="1565" mass="180170">MLPGSVTEYNSINTMVDVDDTVNYPSEFLNSLNPSGLPPHHLRLKIGSPIMLLRNLDPPKLCNGTRLCVKRLLPNVIEATILTGKENGKDVLIPRIPLIPNDFPFLFKRLQFPMTTELPQIQKFNGDNFHLWKFQMKIILEAKDLLSVTDGSEVKPEIEDIAKFSNWKKKDAKSKMLITTALEFKYLQQIVNCQTSAEMWKKLSTIYELKSETNKYLLQQRFFEYKMNPNDNIATHISKVETLAQQMKDLGEPISDVALITKIICSLPDKYKNFITAWDSVSSEEKTLENLTARLLKEESLQDHWDSSGNFKPDNALVTFSKFNRNSTASNKQQQHQQSIKDKKKNTHCGYCKKKGHWWKECYKRKEEQKGQQPSSSARDDSCAFSAETSAFLAETKDSWIADSGATDHMTFRREWFSTFEKYKKVFILCALEMERRSMQKLSLDIWHQRMGHVNPIKLTQMFENNVFEDDIKIREKPDSLLCEACIYGKQNRKVFHASTSPNSTYPGELIYSDVCGPMSKRSPGGSLYFVSFKDDFSRFRVAYFIRHKSDVLEKFKEFVKRVRTETGNKIKRFRTDNGTEFLNKNFSDYLKSLGIVHELTAPYTPEQNGIAERDNRTIVESARCLLHGRKMPLELWAEAVNTAVYLLNRCTTKVLGNSTPYEIWYKRKPSILHLKTFGCNAYVHIPKDNRKKLDKKSIRTFFVGYTETNKNYRMWDPIARKIIMSRDVIFTEANTSENIQDNQQEHVTIYSEESVDNTNTSSKPEESCRYPLRNRIREKEQTSTSCTRAISYACYVHDQEPLNYEDAIVGQNSKQWKLAMDDEFNSLMKNQTWTYVTLPSDRKAIACKWVYKIKQNADGSNKMFKARLVAKGYSQKPGLDYGETFSPVVKFDSIRTILSLCASLDMEMIQLDVKSAFLNGDLEEELYMEQPQGYENPDFPNHVCSLQKSIYGLKQSPRMWNKKFHEFLIKFDLKPSISDSCVYTMKCKQAYILLAIYVDDCLICSVNKQHLDDIVQYLNSNFEIKTFTADYFLGLQIYRDRTTKMLFLHQASYIERTLEHYNLLDIKLQSVPSDPYSKLTKEMCPKDDQEIEEMNKIPYRQTIGSLMYLMTGTRPDIAYAVSRVSQFMNNPGPSLWTAVKKIFGYLKATKNIGICFGGSSCTSTLIGFSDADFAADIFTKALPPERHKRLRSQLGLFETTECSSDRCQIPYVFEDEAVTARKRQRQSKEHCISSSDDEENPKNPRIQLDNQSRNNINDLDELAEGHDEEGPWCDVPKSRKIRIPPVIVENVNDWKLLCKELNNLADEPFQATISGPKHIIKAKNIGDFKKIREYVRLNNGGYSYKLQEEKPLKVVIKGVSTSFKIEDIAVELSHLGFKEASVKRLHRQSSKQAMNIVLVELPKYDSNKNIYNLTDLLYQKVVVESFRSPKKVTQCFNCQGFGHGQLNCFLKPKCVKCAEAHHTKDCPKKSKQYSPKCVNCGQAHTANYRGCPAFPKIPNQSLNQRPQIPKVSSYIHSNVTKDNSAVQESTFKPSYASVSKQNFANQNIKTLCEKLLSIIGEVLK</sequence>
<keyword evidence="16" id="KW-0233">DNA recombination</keyword>
<dbReference type="PROSITE" id="PS50994">
    <property type="entry name" value="INTEGRASE"/>
    <property type="match status" value="1"/>
</dbReference>
<comment type="function">
    <text evidence="1">The aspartyl protease (PR) mediates the proteolytic cleavages of the Gag and Gag-Pol polyproteins after assembly of the VLP.</text>
</comment>
<dbReference type="Pfam" id="PF14223">
    <property type="entry name" value="Retrotran_gag_2"/>
    <property type="match status" value="1"/>
</dbReference>
<organism evidence="20 21">
    <name type="scientific">Cordylochernes scorpioides</name>
    <dbReference type="NCBI Taxonomy" id="51811"/>
    <lineage>
        <taxon>Eukaryota</taxon>
        <taxon>Metazoa</taxon>
        <taxon>Ecdysozoa</taxon>
        <taxon>Arthropoda</taxon>
        <taxon>Chelicerata</taxon>
        <taxon>Arachnida</taxon>
        <taxon>Pseudoscorpiones</taxon>
        <taxon>Cheliferoidea</taxon>
        <taxon>Chernetidae</taxon>
        <taxon>Cordylochernes</taxon>
    </lineage>
</organism>
<evidence type="ECO:0000256" key="3">
    <source>
        <dbReference type="ARBA" id="ARBA00022670"/>
    </source>
</evidence>
<evidence type="ECO:0000256" key="8">
    <source>
        <dbReference type="ARBA" id="ARBA00022759"/>
    </source>
</evidence>
<dbReference type="InterPro" id="IPR025724">
    <property type="entry name" value="GAG-pre-integrase_dom"/>
</dbReference>
<dbReference type="InterPro" id="IPR049163">
    <property type="entry name" value="Pif1-like_2B_dom"/>
</dbReference>
<evidence type="ECO:0000256" key="15">
    <source>
        <dbReference type="ARBA" id="ARBA00023113"/>
    </source>
</evidence>
<name>A0ABY6LJI2_9ARAC</name>
<feature type="region of interest" description="Disordered" evidence="18">
    <location>
        <begin position="1225"/>
        <end position="1255"/>
    </location>
</feature>
<gene>
    <name evidence="20" type="ORF">LAZ67_20000783</name>
</gene>
<evidence type="ECO:0000256" key="17">
    <source>
        <dbReference type="ARBA" id="ARBA00023268"/>
    </source>
</evidence>
<keyword evidence="8" id="KW-0255">Endonuclease</keyword>
<evidence type="ECO:0000256" key="9">
    <source>
        <dbReference type="ARBA" id="ARBA00022801"/>
    </source>
</evidence>
<evidence type="ECO:0000313" key="20">
    <source>
        <dbReference type="EMBL" id="UYV81327.1"/>
    </source>
</evidence>
<evidence type="ECO:0000256" key="10">
    <source>
        <dbReference type="ARBA" id="ARBA00022840"/>
    </source>
</evidence>
<dbReference type="Pfam" id="PF07727">
    <property type="entry name" value="RVT_2"/>
    <property type="match status" value="1"/>
</dbReference>
<evidence type="ECO:0000256" key="1">
    <source>
        <dbReference type="ARBA" id="ARBA00002180"/>
    </source>
</evidence>
<dbReference type="PANTHER" id="PTHR42648:SF11">
    <property type="entry name" value="TRANSPOSON TY4-P GAG-POL POLYPROTEIN"/>
    <property type="match status" value="1"/>
</dbReference>
<evidence type="ECO:0000256" key="7">
    <source>
        <dbReference type="ARBA" id="ARBA00022750"/>
    </source>
</evidence>
<evidence type="ECO:0000259" key="19">
    <source>
        <dbReference type="PROSITE" id="PS50994"/>
    </source>
</evidence>
<dbReference type="InterPro" id="IPR039537">
    <property type="entry name" value="Retrotran_Ty1/copia-like"/>
</dbReference>
<dbReference type="EMBL" id="CP092882">
    <property type="protein sequence ID" value="UYV81327.1"/>
    <property type="molecule type" value="Genomic_DNA"/>
</dbReference>
<protein>
    <recommendedName>
        <fullName evidence="19">Integrase catalytic domain-containing protein</fullName>
    </recommendedName>
</protein>
<keyword evidence="9" id="KW-0378">Hydrolase</keyword>
<evidence type="ECO:0000313" key="21">
    <source>
        <dbReference type="Proteomes" id="UP001235939"/>
    </source>
</evidence>
<dbReference type="Pfam" id="PF13976">
    <property type="entry name" value="gag_pre-integrs"/>
    <property type="match status" value="1"/>
</dbReference>
<keyword evidence="13" id="KW-0695">RNA-directed DNA polymerase</keyword>
<dbReference type="Pfam" id="PF00665">
    <property type="entry name" value="rve"/>
    <property type="match status" value="1"/>
</dbReference>
<keyword evidence="5" id="KW-0479">Metal-binding</keyword>
<keyword evidence="14" id="KW-0808">Transferase</keyword>
<reference evidence="20 21" key="1">
    <citation type="submission" date="2022-01" db="EMBL/GenBank/DDBJ databases">
        <title>A chromosomal length assembly of Cordylochernes scorpioides.</title>
        <authorList>
            <person name="Zeh D."/>
            <person name="Zeh J."/>
        </authorList>
    </citation>
    <scope>NUCLEOTIDE SEQUENCE [LARGE SCALE GENOMIC DNA]</scope>
    <source>
        <strain evidence="20">IN4F17</strain>
        <tissue evidence="20">Whole Body</tissue>
    </source>
</reference>
<dbReference type="Gene3D" id="3.30.420.10">
    <property type="entry name" value="Ribonuclease H-like superfamily/Ribonuclease H"/>
    <property type="match status" value="1"/>
</dbReference>
<keyword evidence="14" id="KW-0548">Nucleotidyltransferase</keyword>
<dbReference type="SMART" id="SM00596">
    <property type="entry name" value="PRE_C2HC"/>
    <property type="match status" value="1"/>
</dbReference>
<keyword evidence="10" id="KW-0067">ATP-binding</keyword>
<dbReference type="SUPFAM" id="SSF56672">
    <property type="entry name" value="DNA/RNA polymerases"/>
    <property type="match status" value="1"/>
</dbReference>
<dbReference type="Proteomes" id="UP001235939">
    <property type="component" value="Chromosome 20"/>
</dbReference>
<evidence type="ECO:0000256" key="2">
    <source>
        <dbReference type="ARBA" id="ARBA00022612"/>
    </source>
</evidence>
<dbReference type="Pfam" id="PF21530">
    <property type="entry name" value="Pif1_2B_dom"/>
    <property type="match status" value="1"/>
</dbReference>
<keyword evidence="12" id="KW-0229">DNA integration</keyword>
<keyword evidence="2" id="KW-1188">Viral release from host cell</keyword>
<dbReference type="Pfam" id="PF25597">
    <property type="entry name" value="SH3_retrovirus"/>
    <property type="match status" value="1"/>
</dbReference>
<evidence type="ECO:0000256" key="5">
    <source>
        <dbReference type="ARBA" id="ARBA00022723"/>
    </source>
</evidence>
<keyword evidence="6" id="KW-0547">Nucleotide-binding</keyword>
<dbReference type="InterPro" id="IPR012337">
    <property type="entry name" value="RNaseH-like_sf"/>
</dbReference>
<dbReference type="InterPro" id="IPR006579">
    <property type="entry name" value="Pre_C2HC_dom"/>
</dbReference>
<evidence type="ECO:0000256" key="4">
    <source>
        <dbReference type="ARBA" id="ARBA00022722"/>
    </source>
</evidence>
<keyword evidence="17" id="KW-0511">Multifunctional enzyme</keyword>
<dbReference type="Pfam" id="PF22936">
    <property type="entry name" value="Pol_BBD"/>
    <property type="match status" value="1"/>
</dbReference>
<evidence type="ECO:0000256" key="13">
    <source>
        <dbReference type="ARBA" id="ARBA00022918"/>
    </source>
</evidence>
<evidence type="ECO:0000256" key="11">
    <source>
        <dbReference type="ARBA" id="ARBA00022842"/>
    </source>
</evidence>
<keyword evidence="14" id="KW-0239">DNA-directed DNA polymerase</keyword>
<dbReference type="InterPro" id="IPR013103">
    <property type="entry name" value="RVT_2"/>
</dbReference>
<feature type="domain" description="Integrase catalytic" evidence="19">
    <location>
        <begin position="503"/>
        <end position="669"/>
    </location>
</feature>
<proteinExistence type="predicted"/>
<dbReference type="InterPro" id="IPR057670">
    <property type="entry name" value="SH3_retrovirus"/>
</dbReference>
<keyword evidence="4" id="KW-0540">Nuclease</keyword>
<keyword evidence="11" id="KW-0460">Magnesium</keyword>
<evidence type="ECO:0000256" key="12">
    <source>
        <dbReference type="ARBA" id="ARBA00022908"/>
    </source>
</evidence>
<keyword evidence="7" id="KW-0064">Aspartyl protease</keyword>
<evidence type="ECO:0000256" key="18">
    <source>
        <dbReference type="SAM" id="MobiDB-lite"/>
    </source>
</evidence>
<keyword evidence="15" id="KW-0917">Virion maturation</keyword>
<dbReference type="InterPro" id="IPR036875">
    <property type="entry name" value="Znf_CCHC_sf"/>
</dbReference>
<evidence type="ECO:0000256" key="16">
    <source>
        <dbReference type="ARBA" id="ARBA00023172"/>
    </source>
</evidence>
<keyword evidence="21" id="KW-1185">Reference proteome</keyword>